<proteinExistence type="predicted"/>
<evidence type="ECO:0000256" key="1">
    <source>
        <dbReference type="SAM" id="MobiDB-lite"/>
    </source>
</evidence>
<gene>
    <name evidence="2" type="ORF">HDC06595</name>
</gene>
<sequence>MPASRTLGSGHTGHTGHWTADTGQSPGRRQSCCPKRFLMHSADFLQLPCPAPHFPLRGPLVISFYYFAVFCCQLRSTLNTNTNTKTGPGTKTDNSYAYGRNNCSLPYGAPHSGQRLHLAVMTPVLITLNVKYPNQNFMCLGLPKNSIYFIKSVPGLSFSACSSVWFQTSRPLRHRKSSSQRCVTIIFRPAASAPLNNYMTPCPCNQRHMQQMALVPENGLEFIHGYANDGHRANCFKCRQRRINQRNERENDGHFSEKLKLKKRQKFAAASGAESSSSCPPASCLPFQKSTDHPIIIRIRVL</sequence>
<name>Q6IGD4_DROME</name>
<feature type="region of interest" description="Disordered" evidence="1">
    <location>
        <begin position="1"/>
        <end position="27"/>
    </location>
</feature>
<reference evidence="2" key="1">
    <citation type="journal article" date="2003" name="Genome Biol.">
        <title>An integrated gene annotation and transcriptional profiling approach towards the full gene content of the Drosophila genome.</title>
        <authorList>
            <person name="Hild M."/>
            <person name="Beckmann B."/>
            <person name="Haas S.A."/>
            <person name="Koch B."/>
            <person name="Solovyev V."/>
            <person name="Busold C."/>
            <person name="Fellenberg K."/>
            <person name="Boutros M."/>
            <person name="Vingron M."/>
            <person name="Sauer F."/>
            <person name="Hoheisel J.D."/>
            <person name="Paro R."/>
        </authorList>
    </citation>
    <scope>NUCLEOTIDE SEQUENCE</scope>
</reference>
<dbReference type="AlphaFoldDB" id="Q6IGD4"/>
<evidence type="ECO:0000313" key="2">
    <source>
        <dbReference type="EMBL" id="DAA02530.1"/>
    </source>
</evidence>
<dbReference type="EMBL" id="BK003832">
    <property type="protein sequence ID" value="DAA02530.1"/>
    <property type="molecule type" value="Genomic_DNA"/>
</dbReference>
<organism evidence="2">
    <name type="scientific">Drosophila melanogaster</name>
    <name type="common">Fruit fly</name>
    <dbReference type="NCBI Taxonomy" id="7227"/>
    <lineage>
        <taxon>Eukaryota</taxon>
        <taxon>Metazoa</taxon>
        <taxon>Ecdysozoa</taxon>
        <taxon>Arthropoda</taxon>
        <taxon>Hexapoda</taxon>
        <taxon>Insecta</taxon>
        <taxon>Pterygota</taxon>
        <taxon>Neoptera</taxon>
        <taxon>Endopterygota</taxon>
        <taxon>Diptera</taxon>
        <taxon>Brachycera</taxon>
        <taxon>Muscomorpha</taxon>
        <taxon>Ephydroidea</taxon>
        <taxon>Drosophilidae</taxon>
        <taxon>Drosophila</taxon>
        <taxon>Sophophora</taxon>
    </lineage>
</organism>
<protein>
    <submittedName>
        <fullName evidence="2">HDC06595</fullName>
    </submittedName>
</protein>
<accession>Q6IGD4</accession>